<dbReference type="InterPro" id="IPR051396">
    <property type="entry name" value="Bact_Antivir_Def_Nuclease"/>
</dbReference>
<organism evidence="2 3">
    <name type="scientific">Candidatus Magnetoglobus multicellularis str. Araruama</name>
    <dbReference type="NCBI Taxonomy" id="890399"/>
    <lineage>
        <taxon>Bacteria</taxon>
        <taxon>Pseudomonadati</taxon>
        <taxon>Thermodesulfobacteriota</taxon>
        <taxon>Desulfobacteria</taxon>
        <taxon>Desulfobacterales</taxon>
        <taxon>Desulfobacteraceae</taxon>
        <taxon>Candidatus Magnetoglobus</taxon>
    </lineage>
</organism>
<dbReference type="Proteomes" id="UP000189670">
    <property type="component" value="Unassembled WGS sequence"/>
</dbReference>
<dbReference type="SUPFAM" id="SSF52540">
    <property type="entry name" value="P-loop containing nucleoside triphosphate hydrolases"/>
    <property type="match status" value="1"/>
</dbReference>
<dbReference type="Pfam" id="PF13304">
    <property type="entry name" value="AAA_21"/>
    <property type="match status" value="1"/>
</dbReference>
<dbReference type="InterPro" id="IPR038729">
    <property type="entry name" value="Rad50/SbcC_AAA"/>
</dbReference>
<dbReference type="InterPro" id="IPR003959">
    <property type="entry name" value="ATPase_AAA_core"/>
</dbReference>
<evidence type="ECO:0000313" key="2">
    <source>
        <dbReference type="EMBL" id="ETR71628.1"/>
    </source>
</evidence>
<evidence type="ECO:0000259" key="1">
    <source>
        <dbReference type="SMART" id="SM00382"/>
    </source>
</evidence>
<accession>A0A1V1PA14</accession>
<dbReference type="GO" id="GO:0006302">
    <property type="term" value="P:double-strand break repair"/>
    <property type="evidence" value="ECO:0007669"/>
    <property type="project" value="InterPro"/>
</dbReference>
<sequence>MKLKTITIKNFRCFDQLTLDLHPELTVLIAPNGAGKTTLLDASRIAVWPFVKAFDLGSQTGKSATIQIDDVRKVMRENGNMEPVTPSKIIANGQWQDNSTFETWEQKREKLKPRTQSTYDTTAKSLMQFGESLQKEIRKESQSTPVNLPVVAYLGTGRIWYQGRHSSVVEDKPLDQSIYSRTWGYRDCLSMSSNYKQFEEWYGWIYRSFREQQIICLEKNIPLNGAALIFQDAIEVIKTAVNGTIQDDTGWHDIAYSASHQQQIVLTHPNHGEIPLSLLSDGLRNTVVMVAEIAFRCIKLNPHFGKEAARKTTGIVMIDEIDMFLHPAWQQTIIDSLRNVFPRVQFIITTHSPQVLSTIDSESIRIFKGSNVHHAPKGTKGAESSRILKRVLGVEVRPQNDKNTQLLNRYLELVYADKWLSDEAKVKRLQLDNIYADEEPALTEADLYIENREWEKEIEKN</sequence>
<protein>
    <submittedName>
        <fullName evidence="2">ATP binding protein</fullName>
    </submittedName>
</protein>
<feature type="domain" description="AAA+ ATPase" evidence="1">
    <location>
        <begin position="22"/>
        <end position="379"/>
    </location>
</feature>
<dbReference type="Pfam" id="PF13476">
    <property type="entry name" value="AAA_23"/>
    <property type="match status" value="1"/>
</dbReference>
<dbReference type="PANTHER" id="PTHR43581:SF4">
    <property type="entry name" value="ATP_GTP PHOSPHATASE"/>
    <property type="match status" value="1"/>
</dbReference>
<dbReference type="InterPro" id="IPR027417">
    <property type="entry name" value="P-loop_NTPase"/>
</dbReference>
<dbReference type="Gene3D" id="3.40.50.300">
    <property type="entry name" value="P-loop containing nucleotide triphosphate hydrolases"/>
    <property type="match status" value="1"/>
</dbReference>
<comment type="caution">
    <text evidence="2">The sequence shown here is derived from an EMBL/GenBank/DDBJ whole genome shotgun (WGS) entry which is preliminary data.</text>
</comment>
<proteinExistence type="predicted"/>
<dbReference type="GO" id="GO:0005524">
    <property type="term" value="F:ATP binding"/>
    <property type="evidence" value="ECO:0007669"/>
    <property type="project" value="InterPro"/>
</dbReference>
<reference evidence="3" key="1">
    <citation type="submission" date="2012-11" db="EMBL/GenBank/DDBJ databases">
        <authorList>
            <person name="Lucero-Rivera Y.E."/>
            <person name="Tovar-Ramirez D."/>
        </authorList>
    </citation>
    <scope>NUCLEOTIDE SEQUENCE [LARGE SCALE GENOMIC DNA]</scope>
    <source>
        <strain evidence="3">Araruama</strain>
    </source>
</reference>
<dbReference type="GO" id="GO:0016887">
    <property type="term" value="F:ATP hydrolysis activity"/>
    <property type="evidence" value="ECO:0007669"/>
    <property type="project" value="InterPro"/>
</dbReference>
<dbReference type="SMART" id="SM00382">
    <property type="entry name" value="AAA"/>
    <property type="match status" value="1"/>
</dbReference>
<gene>
    <name evidence="2" type="ORF">OMM_02350</name>
</gene>
<name>A0A1V1PA14_9BACT</name>
<dbReference type="InterPro" id="IPR003593">
    <property type="entry name" value="AAA+_ATPase"/>
</dbReference>
<dbReference type="PANTHER" id="PTHR43581">
    <property type="entry name" value="ATP/GTP PHOSPHATASE"/>
    <property type="match status" value="1"/>
</dbReference>
<dbReference type="AlphaFoldDB" id="A0A1V1PA14"/>
<evidence type="ECO:0000313" key="3">
    <source>
        <dbReference type="Proteomes" id="UP000189670"/>
    </source>
</evidence>
<dbReference type="EMBL" id="ATBP01000245">
    <property type="protein sequence ID" value="ETR71628.1"/>
    <property type="molecule type" value="Genomic_DNA"/>
</dbReference>